<organism evidence="1 2">
    <name type="scientific">Hexamita inflata</name>
    <dbReference type="NCBI Taxonomy" id="28002"/>
    <lineage>
        <taxon>Eukaryota</taxon>
        <taxon>Metamonada</taxon>
        <taxon>Diplomonadida</taxon>
        <taxon>Hexamitidae</taxon>
        <taxon>Hexamitinae</taxon>
        <taxon>Hexamita</taxon>
    </lineage>
</organism>
<sequence length="441" mass="52095">MILILFKHVMNSITEYQNFIQIGECYQKDIQLTIDKNLFEFTLKLIPNYQTQCNRFNGDIQINLTLFNQLFNDNISVKINNYNYQSTNQITFEIPNSINLNNYIDEHFILMQLFNLLYITKQQVQIFQEQRSDLAKCFESLILKFVGNQAIFSMCPNRNCIQLTKQQGNNQVTFVKEIIIEVEQFTFSIQANQLLQAYSKQVCYFEELQMDNNQLQSILQYSFIDSKFIIQLLQGKRLLHLYYPVSINTNSVSNVFKNQQAYLYEYGTDKGYQITFDYDLEAINTEMQTIENILYDKIEYKLTGSLQSNRGLVKQFITKSADNFNVSLRIVKFSCNEMRGAQQSVCNQMLYDDIHSENAVPTYNFDVMIFFQNKLIYLLKASNCLSRYTCWRYGVAILKDTELTLEMERNNICDKWDQYYDYSKVTPFNGLQQQILNDLIH</sequence>
<dbReference type="EMBL" id="CAXDID020000124">
    <property type="protein sequence ID" value="CAL6033012.1"/>
    <property type="molecule type" value="Genomic_DNA"/>
</dbReference>
<name>A0ABP1J9E9_9EUKA</name>
<evidence type="ECO:0000313" key="2">
    <source>
        <dbReference type="Proteomes" id="UP001642409"/>
    </source>
</evidence>
<dbReference type="Proteomes" id="UP001642409">
    <property type="component" value="Unassembled WGS sequence"/>
</dbReference>
<protein>
    <submittedName>
        <fullName evidence="1">Uncharacterized protein</fullName>
    </submittedName>
</protein>
<keyword evidence="2" id="KW-1185">Reference proteome</keyword>
<reference evidence="1 2" key="1">
    <citation type="submission" date="2024-07" db="EMBL/GenBank/DDBJ databases">
        <authorList>
            <person name="Akdeniz Z."/>
        </authorList>
    </citation>
    <scope>NUCLEOTIDE SEQUENCE [LARGE SCALE GENOMIC DNA]</scope>
</reference>
<accession>A0ABP1J9E9</accession>
<evidence type="ECO:0000313" key="1">
    <source>
        <dbReference type="EMBL" id="CAL6033012.1"/>
    </source>
</evidence>
<proteinExistence type="predicted"/>
<comment type="caution">
    <text evidence="1">The sequence shown here is derived from an EMBL/GenBank/DDBJ whole genome shotgun (WGS) entry which is preliminary data.</text>
</comment>
<gene>
    <name evidence="1" type="ORF">HINF_LOCUS34764</name>
</gene>